<evidence type="ECO:0000313" key="10">
    <source>
        <dbReference type="Proteomes" id="UP000029713"/>
    </source>
</evidence>
<sequence length="335" mass="33552">MLDRRTGLIGLLLAVVSAAAFGTSGVFATALLDAGWTAGSAVTVRIGVASLALAVPALVQLRGRWSLLRANAGAVLAFGALAVALPQLAYFYAVSRLSVGVALLLEYSGVLLVVLWTWARLGQRPSRVTGAGVVVAVGGLVLVLDVLSGARIDPVGVMWGLIAAVGLASYFVLSAHADDALPPLVSAWAGLAVGALLLGAAAVVGILPWRTAAVDVELAGRSTSWLVPVLGVALVSAALAYATGIAAVRRLGSRLASFVGLGEVLFAVVAAWLALGQQPGVVQLVGGVVVLVGIVLVRLGEDRPPADTADVDPVPAGAEPAAPASRPPASTTPGS</sequence>
<evidence type="ECO:0000256" key="7">
    <source>
        <dbReference type="SAM" id="Phobius"/>
    </source>
</evidence>
<comment type="caution">
    <text evidence="9">The sequence shown here is derived from an EMBL/GenBank/DDBJ whole genome shotgun (WGS) entry which is preliminary data.</text>
</comment>
<feature type="domain" description="EamA" evidence="8">
    <location>
        <begin position="156"/>
        <end position="297"/>
    </location>
</feature>
<gene>
    <name evidence="9" type="ORF">IN07_08835</name>
</gene>
<name>A0A098Y8G6_9ACTN</name>
<dbReference type="InterPro" id="IPR050638">
    <property type="entry name" value="AA-Vitamin_Transporters"/>
</dbReference>
<feature type="transmembrane region" description="Helical" evidence="7">
    <location>
        <begin position="255"/>
        <end position="275"/>
    </location>
</feature>
<feature type="transmembrane region" description="Helical" evidence="7">
    <location>
        <begin position="227"/>
        <end position="248"/>
    </location>
</feature>
<dbReference type="Pfam" id="PF00892">
    <property type="entry name" value="EamA"/>
    <property type="match status" value="2"/>
</dbReference>
<dbReference type="EMBL" id="JPMX01000028">
    <property type="protein sequence ID" value="KGH47163.1"/>
    <property type="molecule type" value="Genomic_DNA"/>
</dbReference>
<feature type="transmembrane region" description="Helical" evidence="7">
    <location>
        <begin position="131"/>
        <end position="150"/>
    </location>
</feature>
<accession>A0A098Y8G6</accession>
<feature type="region of interest" description="Disordered" evidence="6">
    <location>
        <begin position="304"/>
        <end position="335"/>
    </location>
</feature>
<evidence type="ECO:0000256" key="5">
    <source>
        <dbReference type="ARBA" id="ARBA00023136"/>
    </source>
</evidence>
<evidence type="ECO:0000256" key="4">
    <source>
        <dbReference type="ARBA" id="ARBA00022989"/>
    </source>
</evidence>
<organism evidence="9 10">
    <name type="scientific">Modestobacter caceresii</name>
    <dbReference type="NCBI Taxonomy" id="1522368"/>
    <lineage>
        <taxon>Bacteria</taxon>
        <taxon>Bacillati</taxon>
        <taxon>Actinomycetota</taxon>
        <taxon>Actinomycetes</taxon>
        <taxon>Geodermatophilales</taxon>
        <taxon>Geodermatophilaceae</taxon>
        <taxon>Modestobacter</taxon>
    </lineage>
</organism>
<protein>
    <submittedName>
        <fullName evidence="9">Membrane protein</fullName>
    </submittedName>
</protein>
<dbReference type="OrthoDB" id="154915at2"/>
<evidence type="ECO:0000259" key="8">
    <source>
        <dbReference type="Pfam" id="PF00892"/>
    </source>
</evidence>
<dbReference type="AlphaFoldDB" id="A0A098Y8G6"/>
<keyword evidence="4 7" id="KW-1133">Transmembrane helix</keyword>
<feature type="transmembrane region" description="Helical" evidence="7">
    <location>
        <begin position="38"/>
        <end position="59"/>
    </location>
</feature>
<evidence type="ECO:0000256" key="1">
    <source>
        <dbReference type="ARBA" id="ARBA00004141"/>
    </source>
</evidence>
<dbReference type="InterPro" id="IPR037185">
    <property type="entry name" value="EmrE-like"/>
</dbReference>
<dbReference type="PANTHER" id="PTHR32322">
    <property type="entry name" value="INNER MEMBRANE TRANSPORTER"/>
    <property type="match status" value="1"/>
</dbReference>
<feature type="transmembrane region" description="Helical" evidence="7">
    <location>
        <begin position="156"/>
        <end position="173"/>
    </location>
</feature>
<feature type="domain" description="EamA" evidence="8">
    <location>
        <begin position="9"/>
        <end position="144"/>
    </location>
</feature>
<dbReference type="SUPFAM" id="SSF103481">
    <property type="entry name" value="Multidrug resistance efflux transporter EmrE"/>
    <property type="match status" value="2"/>
</dbReference>
<dbReference type="STRING" id="1522368.IN07_08835"/>
<evidence type="ECO:0000256" key="2">
    <source>
        <dbReference type="ARBA" id="ARBA00007362"/>
    </source>
</evidence>
<dbReference type="RefSeq" id="WP_036335173.1">
    <property type="nucleotide sequence ID" value="NZ_JPMX01000028.1"/>
</dbReference>
<comment type="similarity">
    <text evidence="2">Belongs to the EamA transporter family.</text>
</comment>
<feature type="transmembrane region" description="Helical" evidence="7">
    <location>
        <begin position="185"/>
        <end position="207"/>
    </location>
</feature>
<feature type="compositionally biased region" description="Low complexity" evidence="6">
    <location>
        <begin position="306"/>
        <end position="335"/>
    </location>
</feature>
<dbReference type="PANTHER" id="PTHR32322:SF2">
    <property type="entry name" value="EAMA DOMAIN-CONTAINING PROTEIN"/>
    <property type="match status" value="1"/>
</dbReference>
<reference evidence="9 10" key="1">
    <citation type="submission" date="2014-07" db="EMBL/GenBank/DDBJ databases">
        <title>Biosystematic studies on Modestobacter strains isolated from extreme hyper-arid desert soil and from historic building.</title>
        <authorList>
            <person name="Bukarasam K."/>
            <person name="Bull A."/>
            <person name="Girard G."/>
            <person name="van Wezel G."/>
            <person name="Goodfellow M."/>
        </authorList>
    </citation>
    <scope>NUCLEOTIDE SEQUENCE [LARGE SCALE GENOMIC DNA]</scope>
    <source>
        <strain evidence="9 10">KNN45-2b</strain>
    </source>
</reference>
<keyword evidence="5 7" id="KW-0472">Membrane</keyword>
<dbReference type="Proteomes" id="UP000029713">
    <property type="component" value="Unassembled WGS sequence"/>
</dbReference>
<feature type="transmembrane region" description="Helical" evidence="7">
    <location>
        <begin position="71"/>
        <end position="93"/>
    </location>
</feature>
<keyword evidence="10" id="KW-1185">Reference proteome</keyword>
<feature type="transmembrane region" description="Helical" evidence="7">
    <location>
        <begin position="99"/>
        <end position="119"/>
    </location>
</feature>
<dbReference type="InterPro" id="IPR000620">
    <property type="entry name" value="EamA_dom"/>
</dbReference>
<evidence type="ECO:0000313" key="9">
    <source>
        <dbReference type="EMBL" id="KGH47163.1"/>
    </source>
</evidence>
<keyword evidence="3 7" id="KW-0812">Transmembrane</keyword>
<evidence type="ECO:0000256" key="6">
    <source>
        <dbReference type="SAM" id="MobiDB-lite"/>
    </source>
</evidence>
<feature type="transmembrane region" description="Helical" evidence="7">
    <location>
        <begin position="281"/>
        <end position="299"/>
    </location>
</feature>
<comment type="subcellular location">
    <subcellularLocation>
        <location evidence="1">Membrane</location>
        <topology evidence="1">Multi-pass membrane protein</topology>
    </subcellularLocation>
</comment>
<evidence type="ECO:0000256" key="3">
    <source>
        <dbReference type="ARBA" id="ARBA00022692"/>
    </source>
</evidence>
<proteinExistence type="inferred from homology"/>
<dbReference type="GO" id="GO:0016020">
    <property type="term" value="C:membrane"/>
    <property type="evidence" value="ECO:0007669"/>
    <property type="project" value="UniProtKB-SubCell"/>
</dbReference>